<evidence type="ECO:0000256" key="3">
    <source>
        <dbReference type="ARBA" id="ARBA00022452"/>
    </source>
</evidence>
<dbReference type="InterPro" id="IPR039426">
    <property type="entry name" value="TonB-dep_rcpt-like"/>
</dbReference>
<evidence type="ECO:0000256" key="8">
    <source>
        <dbReference type="PROSITE-ProRule" id="PRU01360"/>
    </source>
</evidence>
<evidence type="ECO:0000256" key="2">
    <source>
        <dbReference type="ARBA" id="ARBA00022448"/>
    </source>
</evidence>
<dbReference type="PANTHER" id="PTHR47234">
    <property type="match status" value="1"/>
</dbReference>
<reference evidence="14" key="1">
    <citation type="journal article" date="2019" name="Int. J. Syst. Evol. Microbiol.">
        <title>The Global Catalogue of Microorganisms (GCM) 10K type strain sequencing project: providing services to taxonomists for standard genome sequencing and annotation.</title>
        <authorList>
            <consortium name="The Broad Institute Genomics Platform"/>
            <consortium name="The Broad Institute Genome Sequencing Center for Infectious Disease"/>
            <person name="Wu L."/>
            <person name="Ma J."/>
        </authorList>
    </citation>
    <scope>NUCLEOTIDE SEQUENCE [LARGE SCALE GENOMIC DNA]</scope>
    <source>
        <strain evidence="14">CGMCC 1.6784</strain>
    </source>
</reference>
<evidence type="ECO:0000256" key="7">
    <source>
        <dbReference type="ARBA" id="ARBA00023237"/>
    </source>
</evidence>
<evidence type="ECO:0000256" key="5">
    <source>
        <dbReference type="ARBA" id="ARBA00023077"/>
    </source>
</evidence>
<organism evidence="13 14">
    <name type="scientific">Novosphingobium indicum</name>
    <dbReference type="NCBI Taxonomy" id="462949"/>
    <lineage>
        <taxon>Bacteria</taxon>
        <taxon>Pseudomonadati</taxon>
        <taxon>Pseudomonadota</taxon>
        <taxon>Alphaproteobacteria</taxon>
        <taxon>Sphingomonadales</taxon>
        <taxon>Sphingomonadaceae</taxon>
        <taxon>Novosphingobium</taxon>
    </lineage>
</organism>
<proteinExistence type="inferred from homology"/>
<keyword evidence="5 9" id="KW-0798">TonB box</keyword>
<feature type="chain" id="PRO_5046140797" evidence="10">
    <location>
        <begin position="30"/>
        <end position="921"/>
    </location>
</feature>
<dbReference type="RefSeq" id="WP_188823368.1">
    <property type="nucleotide sequence ID" value="NZ_BMLK01000036.1"/>
</dbReference>
<keyword evidence="6 8" id="KW-0472">Membrane</keyword>
<comment type="subcellular location">
    <subcellularLocation>
        <location evidence="1 8">Cell outer membrane</location>
        <topology evidence="1 8">Multi-pass membrane protein</topology>
    </subcellularLocation>
</comment>
<keyword evidence="14" id="KW-1185">Reference proteome</keyword>
<feature type="domain" description="TonB-dependent receptor-like beta-barrel" evidence="11">
    <location>
        <begin position="356"/>
        <end position="883"/>
    </location>
</feature>
<dbReference type="Proteomes" id="UP000605099">
    <property type="component" value="Unassembled WGS sequence"/>
</dbReference>
<comment type="similarity">
    <text evidence="8 9">Belongs to the TonB-dependent receptor family.</text>
</comment>
<dbReference type="Pfam" id="PF07715">
    <property type="entry name" value="Plug"/>
    <property type="match status" value="1"/>
</dbReference>
<dbReference type="Gene3D" id="2.40.170.20">
    <property type="entry name" value="TonB-dependent receptor, beta-barrel domain"/>
    <property type="match status" value="1"/>
</dbReference>
<protein>
    <submittedName>
        <fullName evidence="13">TonB-dependent receptor</fullName>
    </submittedName>
</protein>
<dbReference type="Pfam" id="PF00593">
    <property type="entry name" value="TonB_dep_Rec_b-barrel"/>
    <property type="match status" value="1"/>
</dbReference>
<feature type="signal peptide" evidence="10">
    <location>
        <begin position="1"/>
        <end position="29"/>
    </location>
</feature>
<dbReference type="SUPFAM" id="SSF56935">
    <property type="entry name" value="Porins"/>
    <property type="match status" value="1"/>
</dbReference>
<evidence type="ECO:0000256" key="1">
    <source>
        <dbReference type="ARBA" id="ARBA00004571"/>
    </source>
</evidence>
<sequence>MMNCKTSRAIWRFTISTAIASLTPGVALAQASVPDDQQGAQESGADQVTSEPIVVTGTLIRGIAPAGSNVIGVSSQDIEATGASSTSQVLSTVPQVGNFFNALPAGVSPQAGANASNPINRPNLRNLPGANTSGGAQTLVLFDGQRVVGAGIQQVAVDPDIIAPGVVERVDAMTDGGSAVYGSDALGGVINFITRRKFDGLQANARYGFGENFKSIDASVMAGKDWGSGGFYLAYGYSHHDSVFGSDRDWVKQVNWDTGIPTGRNCAAPNVTIGSTSYVPSGSGITAGGPNVCDYSDSVAIYPTSTLHTVFARLSQNLSDSVRFDVTALYANRAIDAIGGTLGTGALGTGATGQATLTIASPYYRNPGDANAGQSQVVRFDYSPLFGARSATQETDLDTWRIAPSVSVELGSDWELSALFSYGRANTSFRNAQISAAAQSAALANGSLNPYDVGSASTALASSLLQYARGTGRNELFDYRAILNGPLFTLPGGEVRAAVGYEHMQDNFRRQTTNASTYVFQDPTSYTQKVDSVFGELQVPIIGYDNAMPFLNELTLSASGRYDKYNDFGDTFNPKFSATLRPVEWVAIRANWGKSFTAPSPVDQLGVLASTVQTVPAAFLRTPSGVTAAPGETGLFVGGTAPGLQPQKATNWSVGLEVEPPFIQGLTLNASYYNIDLSGTIGRPVTSADLTDYYANFPQLYSVRPSGQELAAYLTQFNPANVSFTVVNPTSTSQALISSGGVVSPVLVTLDTRSRNLGTAQLDGIDFSAKYVLDTRIGSFDASVSGNYRLSQKSQALASLPVSDDLAFNTPVFRMQGTLGTTIGSLRAQVIWNHTSGYKRGNVEFGQTRVSSFDAINLFFKYDVKSKSALTDDLSFTLNVQNLFDVAPPEFRSATGIGYDTTLGSAFSIGRIVQLGVSKKF</sequence>
<keyword evidence="4 8" id="KW-0812">Transmembrane</keyword>
<evidence type="ECO:0000313" key="14">
    <source>
        <dbReference type="Proteomes" id="UP000605099"/>
    </source>
</evidence>
<keyword evidence="13" id="KW-0675">Receptor</keyword>
<evidence type="ECO:0000259" key="11">
    <source>
        <dbReference type="Pfam" id="PF00593"/>
    </source>
</evidence>
<dbReference type="InterPro" id="IPR000531">
    <property type="entry name" value="Beta-barrel_TonB"/>
</dbReference>
<keyword evidence="2 8" id="KW-0813">Transport</keyword>
<dbReference type="PROSITE" id="PS52016">
    <property type="entry name" value="TONB_DEPENDENT_REC_3"/>
    <property type="match status" value="1"/>
</dbReference>
<keyword evidence="7 8" id="KW-0998">Cell outer membrane</keyword>
<dbReference type="InterPro" id="IPR036942">
    <property type="entry name" value="Beta-barrel_TonB_sf"/>
</dbReference>
<evidence type="ECO:0000256" key="9">
    <source>
        <dbReference type="RuleBase" id="RU003357"/>
    </source>
</evidence>
<dbReference type="EMBL" id="BMLK01000036">
    <property type="protein sequence ID" value="GGN61367.1"/>
    <property type="molecule type" value="Genomic_DNA"/>
</dbReference>
<gene>
    <name evidence="13" type="ORF">GCM10011349_43910</name>
</gene>
<evidence type="ECO:0000313" key="13">
    <source>
        <dbReference type="EMBL" id="GGN61367.1"/>
    </source>
</evidence>
<dbReference type="InterPro" id="IPR012910">
    <property type="entry name" value="Plug_dom"/>
</dbReference>
<feature type="domain" description="TonB-dependent receptor plug" evidence="12">
    <location>
        <begin position="69"/>
        <end position="189"/>
    </location>
</feature>
<evidence type="ECO:0000256" key="4">
    <source>
        <dbReference type="ARBA" id="ARBA00022692"/>
    </source>
</evidence>
<dbReference type="PANTHER" id="PTHR47234:SF2">
    <property type="entry name" value="TONB-DEPENDENT RECEPTOR"/>
    <property type="match status" value="1"/>
</dbReference>
<keyword evidence="10" id="KW-0732">Signal</keyword>
<comment type="caution">
    <text evidence="13">The sequence shown here is derived from an EMBL/GenBank/DDBJ whole genome shotgun (WGS) entry which is preliminary data.</text>
</comment>
<evidence type="ECO:0000259" key="12">
    <source>
        <dbReference type="Pfam" id="PF07715"/>
    </source>
</evidence>
<name>A0ABQ2K2T6_9SPHN</name>
<evidence type="ECO:0000256" key="6">
    <source>
        <dbReference type="ARBA" id="ARBA00023136"/>
    </source>
</evidence>
<evidence type="ECO:0000256" key="10">
    <source>
        <dbReference type="SAM" id="SignalP"/>
    </source>
</evidence>
<dbReference type="Gene3D" id="2.170.130.10">
    <property type="entry name" value="TonB-dependent receptor, plug domain"/>
    <property type="match status" value="1"/>
</dbReference>
<keyword evidence="3 8" id="KW-1134">Transmembrane beta strand</keyword>
<accession>A0ABQ2K2T6</accession>
<dbReference type="InterPro" id="IPR037066">
    <property type="entry name" value="Plug_dom_sf"/>
</dbReference>